<dbReference type="EMBL" id="JBHSGF010000008">
    <property type="protein sequence ID" value="MFC4555941.1"/>
    <property type="molecule type" value="Genomic_DNA"/>
</dbReference>
<dbReference type="Proteomes" id="UP001595955">
    <property type="component" value="Unassembled WGS sequence"/>
</dbReference>
<evidence type="ECO:0000313" key="1">
    <source>
        <dbReference type="EMBL" id="MFC4555941.1"/>
    </source>
</evidence>
<reference evidence="2" key="1">
    <citation type="journal article" date="2019" name="Int. J. Syst. Evol. Microbiol.">
        <title>The Global Catalogue of Microorganisms (GCM) 10K type strain sequencing project: providing services to taxonomists for standard genome sequencing and annotation.</title>
        <authorList>
            <consortium name="The Broad Institute Genomics Platform"/>
            <consortium name="The Broad Institute Genome Sequencing Center for Infectious Disease"/>
            <person name="Wu L."/>
            <person name="Ma J."/>
        </authorList>
    </citation>
    <scope>NUCLEOTIDE SEQUENCE [LARGE SCALE GENOMIC DNA]</scope>
    <source>
        <strain evidence="2">JCM 3369</strain>
    </source>
</reference>
<comment type="caution">
    <text evidence="1">The sequence shown here is derived from an EMBL/GenBank/DDBJ whole genome shotgun (WGS) entry which is preliminary data.</text>
</comment>
<keyword evidence="2" id="KW-1185">Reference proteome</keyword>
<proteinExistence type="predicted"/>
<accession>A0ABV9DBB2</accession>
<gene>
    <name evidence="1" type="ORF">ACFO3F_11840</name>
</gene>
<evidence type="ECO:0000313" key="2">
    <source>
        <dbReference type="Proteomes" id="UP001595955"/>
    </source>
</evidence>
<name>A0ABV9DBB2_9MICO</name>
<sequence length="157" mass="17001">MTERMGGTARRRPRFCRGLVAAGASVLVMASAIGGCDRGNDGGDGADPVRDAFDARDRFAECDPVILEQGEEFQPPPAALDCLAAPIDGSAPNAELRVEYPTVEGDPIVHHFRTRAGRDTMEIVIDPSADEFGNVEGRQWRRCEVPFTRDDLDLGCP</sequence>
<protein>
    <recommendedName>
        <fullName evidence="3">DUF4333 domain-containing protein</fullName>
    </recommendedName>
</protein>
<dbReference type="RefSeq" id="WP_122823434.1">
    <property type="nucleotide sequence ID" value="NZ_CP033325.1"/>
</dbReference>
<organism evidence="1 2">
    <name type="scientific">Georgenia faecalis</name>
    <dbReference type="NCBI Taxonomy" id="2483799"/>
    <lineage>
        <taxon>Bacteria</taxon>
        <taxon>Bacillati</taxon>
        <taxon>Actinomycetota</taxon>
        <taxon>Actinomycetes</taxon>
        <taxon>Micrococcales</taxon>
        <taxon>Bogoriellaceae</taxon>
        <taxon>Georgenia</taxon>
    </lineage>
</organism>
<evidence type="ECO:0008006" key="3">
    <source>
        <dbReference type="Google" id="ProtNLM"/>
    </source>
</evidence>